<keyword evidence="4 6" id="KW-0378">Hydrolase</keyword>
<comment type="function">
    <text evidence="6">May nick specific sequences that contain T:G mispairs resulting from m5C-deamination.</text>
</comment>
<evidence type="ECO:0000256" key="1">
    <source>
        <dbReference type="ARBA" id="ARBA00022722"/>
    </source>
</evidence>
<dbReference type="EMBL" id="VEWL01000017">
    <property type="protein sequence ID" value="TNV10763.1"/>
    <property type="molecule type" value="Genomic_DNA"/>
</dbReference>
<reference evidence="7 8" key="1">
    <citation type="submission" date="2019-06" db="EMBL/GenBank/DDBJ databases">
        <title>Ochrobactrum cricket sp.nov., isolated from the insect Teleogryllus occipitalis living in deserted cropland.</title>
        <authorList>
            <person name="Hu M."/>
        </authorList>
    </citation>
    <scope>NUCLEOTIDE SEQUENCE [LARGE SCALE GENOMIC DNA]</scope>
    <source>
        <strain evidence="7 8">LCB8</strain>
    </source>
</reference>
<evidence type="ECO:0000256" key="5">
    <source>
        <dbReference type="ARBA" id="ARBA00023204"/>
    </source>
</evidence>
<keyword evidence="5 6" id="KW-0234">DNA repair</keyword>
<comment type="similarity">
    <text evidence="6">Belongs to the vsr family.</text>
</comment>
<dbReference type="Pfam" id="PF03852">
    <property type="entry name" value="Vsr"/>
    <property type="match status" value="1"/>
</dbReference>
<dbReference type="NCBIfam" id="TIGR00632">
    <property type="entry name" value="vsr"/>
    <property type="match status" value="1"/>
</dbReference>
<evidence type="ECO:0000256" key="3">
    <source>
        <dbReference type="ARBA" id="ARBA00022763"/>
    </source>
</evidence>
<dbReference type="SUPFAM" id="SSF52980">
    <property type="entry name" value="Restriction endonuclease-like"/>
    <property type="match status" value="1"/>
</dbReference>
<protein>
    <recommendedName>
        <fullName evidence="6">Very short patch repair endonuclease</fullName>
        <ecNumber evidence="6">3.1.-.-</ecNumber>
    </recommendedName>
</protein>
<keyword evidence="8" id="KW-1185">Reference proteome</keyword>
<organism evidence="7 8">
    <name type="scientific">Ochrobactrum teleogrylli</name>
    <dbReference type="NCBI Taxonomy" id="2479765"/>
    <lineage>
        <taxon>Bacteria</taxon>
        <taxon>Pseudomonadati</taxon>
        <taxon>Pseudomonadota</taxon>
        <taxon>Alphaproteobacteria</taxon>
        <taxon>Hyphomicrobiales</taxon>
        <taxon>Brucellaceae</taxon>
        <taxon>Brucella/Ochrobactrum group</taxon>
        <taxon>Ochrobactrum</taxon>
    </lineage>
</organism>
<keyword evidence="2 6" id="KW-0255">Endonuclease</keyword>
<gene>
    <name evidence="7" type="primary">vsr</name>
    <name evidence="7" type="ORF">FIC94_19935</name>
</gene>
<dbReference type="InterPro" id="IPR011335">
    <property type="entry name" value="Restrct_endonuc-II-like"/>
</dbReference>
<dbReference type="Proteomes" id="UP000312784">
    <property type="component" value="Unassembled WGS sequence"/>
</dbReference>
<name>A0ABY2Y1T8_9HYPH</name>
<proteinExistence type="inferred from homology"/>
<accession>A0ABY2Y1T8</accession>
<comment type="caution">
    <text evidence="7">The sequence shown here is derived from an EMBL/GenBank/DDBJ whole genome shotgun (WGS) entry which is preliminary data.</text>
</comment>
<dbReference type="GO" id="GO:0004519">
    <property type="term" value="F:endonuclease activity"/>
    <property type="evidence" value="ECO:0007669"/>
    <property type="project" value="UniProtKB-KW"/>
</dbReference>
<dbReference type="Gene3D" id="3.40.960.10">
    <property type="entry name" value="VSR Endonuclease"/>
    <property type="match status" value="1"/>
</dbReference>
<keyword evidence="1 6" id="KW-0540">Nuclease</keyword>
<evidence type="ECO:0000256" key="4">
    <source>
        <dbReference type="ARBA" id="ARBA00022801"/>
    </source>
</evidence>
<evidence type="ECO:0000256" key="2">
    <source>
        <dbReference type="ARBA" id="ARBA00022759"/>
    </source>
</evidence>
<keyword evidence="3 6" id="KW-0227">DNA damage</keyword>
<dbReference type="CDD" id="cd00221">
    <property type="entry name" value="Vsr"/>
    <property type="match status" value="1"/>
</dbReference>
<evidence type="ECO:0000313" key="8">
    <source>
        <dbReference type="Proteomes" id="UP000312784"/>
    </source>
</evidence>
<dbReference type="InterPro" id="IPR004603">
    <property type="entry name" value="DNA_mismatch_endonuc_vsr"/>
</dbReference>
<dbReference type="EC" id="3.1.-.-" evidence="6"/>
<dbReference type="PIRSF" id="PIRSF018267">
    <property type="entry name" value="VSR_endonuc"/>
    <property type="match status" value="1"/>
</dbReference>
<evidence type="ECO:0000313" key="7">
    <source>
        <dbReference type="EMBL" id="TNV10763.1"/>
    </source>
</evidence>
<evidence type="ECO:0000256" key="6">
    <source>
        <dbReference type="PIRNR" id="PIRNR018267"/>
    </source>
</evidence>
<sequence>MTSNRLPTAKKSAEMSFVRSKNTAPELTVRRALHSLGIRFRLHRKDLPGTPDIVMPARNAVIRVQGCFWHGHDCPRGMRKPKTNTDYWAAKIARNIARDAKTEAELTALGWNVTTVWECELKDKDGVAKLLLDRLPRKLTSRDR</sequence>